<gene>
    <name evidence="9" type="ORF">SCLCIDRAFT_1208440</name>
</gene>
<dbReference type="SUPFAM" id="SSF48452">
    <property type="entry name" value="TPR-like"/>
    <property type="match status" value="1"/>
</dbReference>
<dbReference type="InterPro" id="IPR019734">
    <property type="entry name" value="TPR_rpt"/>
</dbReference>
<dbReference type="AlphaFoldDB" id="A0A0C3ELE9"/>
<dbReference type="EMBL" id="KN822007">
    <property type="protein sequence ID" value="KIM69029.1"/>
    <property type="molecule type" value="Genomic_DNA"/>
</dbReference>
<dbReference type="Proteomes" id="UP000053989">
    <property type="component" value="Unassembled WGS sequence"/>
</dbReference>
<evidence type="ECO:0000256" key="5">
    <source>
        <dbReference type="ARBA" id="ARBA00022737"/>
    </source>
</evidence>
<name>A0A0C3ELE9_9AGAM</name>
<dbReference type="GO" id="GO:0005778">
    <property type="term" value="C:peroxisomal membrane"/>
    <property type="evidence" value="ECO:0007669"/>
    <property type="project" value="TreeGrafter"/>
</dbReference>
<reference evidence="10" key="2">
    <citation type="submission" date="2015-01" db="EMBL/GenBank/DDBJ databases">
        <title>Evolutionary Origins and Diversification of the Mycorrhizal Mutualists.</title>
        <authorList>
            <consortium name="DOE Joint Genome Institute"/>
            <consortium name="Mycorrhizal Genomics Consortium"/>
            <person name="Kohler A."/>
            <person name="Kuo A."/>
            <person name="Nagy L.G."/>
            <person name="Floudas D."/>
            <person name="Copeland A."/>
            <person name="Barry K.W."/>
            <person name="Cichocki N."/>
            <person name="Veneault-Fourrey C."/>
            <person name="LaButti K."/>
            <person name="Lindquist E.A."/>
            <person name="Lipzen A."/>
            <person name="Lundell T."/>
            <person name="Morin E."/>
            <person name="Murat C."/>
            <person name="Riley R."/>
            <person name="Ohm R."/>
            <person name="Sun H."/>
            <person name="Tunlid A."/>
            <person name="Henrissat B."/>
            <person name="Grigoriev I.V."/>
            <person name="Hibbett D.S."/>
            <person name="Martin F."/>
        </authorList>
    </citation>
    <scope>NUCLEOTIDE SEQUENCE [LARGE SCALE GENOMIC DNA]</scope>
    <source>
        <strain evidence="10">Foug A</strain>
    </source>
</reference>
<dbReference type="OrthoDB" id="10006023at2759"/>
<proteinExistence type="inferred from homology"/>
<accession>A0A0C3ELE9</accession>
<dbReference type="GO" id="GO:0016560">
    <property type="term" value="P:protein import into peroxisome matrix, docking"/>
    <property type="evidence" value="ECO:0007669"/>
    <property type="project" value="TreeGrafter"/>
</dbReference>
<dbReference type="InParanoid" id="A0A0C3ELE9"/>
<dbReference type="PANTHER" id="PTHR10130">
    <property type="entry name" value="PEROXISOMAL TARGETING SIGNAL 1 RECEPTOR PEX5"/>
    <property type="match status" value="1"/>
</dbReference>
<keyword evidence="6 8" id="KW-0802">TPR repeat</keyword>
<evidence type="ECO:0000313" key="10">
    <source>
        <dbReference type="Proteomes" id="UP000053989"/>
    </source>
</evidence>
<evidence type="ECO:0000256" key="7">
    <source>
        <dbReference type="ARBA" id="ARBA00023140"/>
    </source>
</evidence>
<keyword evidence="7" id="KW-0576">Peroxisome</keyword>
<evidence type="ECO:0000313" key="9">
    <source>
        <dbReference type="EMBL" id="KIM69029.1"/>
    </source>
</evidence>
<reference evidence="9 10" key="1">
    <citation type="submission" date="2014-04" db="EMBL/GenBank/DDBJ databases">
        <authorList>
            <consortium name="DOE Joint Genome Institute"/>
            <person name="Kuo A."/>
            <person name="Kohler A."/>
            <person name="Nagy L.G."/>
            <person name="Floudas D."/>
            <person name="Copeland A."/>
            <person name="Barry K.W."/>
            <person name="Cichocki N."/>
            <person name="Veneault-Fourrey C."/>
            <person name="LaButti K."/>
            <person name="Lindquist E.A."/>
            <person name="Lipzen A."/>
            <person name="Lundell T."/>
            <person name="Morin E."/>
            <person name="Murat C."/>
            <person name="Sun H."/>
            <person name="Tunlid A."/>
            <person name="Henrissat B."/>
            <person name="Grigoriev I.V."/>
            <person name="Hibbett D.S."/>
            <person name="Martin F."/>
            <person name="Nordberg H.P."/>
            <person name="Cantor M.N."/>
            <person name="Hua S.X."/>
        </authorList>
    </citation>
    <scope>NUCLEOTIDE SEQUENCE [LARGE SCALE GENOMIC DNA]</scope>
    <source>
        <strain evidence="9 10">Foug A</strain>
    </source>
</reference>
<dbReference type="HOGENOM" id="CLU_013516_1_0_1"/>
<dbReference type="STRING" id="1036808.A0A0C3ELE9"/>
<dbReference type="InterPro" id="IPR011990">
    <property type="entry name" value="TPR-like_helical_dom_sf"/>
</dbReference>
<dbReference type="GO" id="GO:0005829">
    <property type="term" value="C:cytosol"/>
    <property type="evidence" value="ECO:0007669"/>
    <property type="project" value="TreeGrafter"/>
</dbReference>
<organism evidence="9 10">
    <name type="scientific">Scleroderma citrinum Foug A</name>
    <dbReference type="NCBI Taxonomy" id="1036808"/>
    <lineage>
        <taxon>Eukaryota</taxon>
        <taxon>Fungi</taxon>
        <taxon>Dikarya</taxon>
        <taxon>Basidiomycota</taxon>
        <taxon>Agaricomycotina</taxon>
        <taxon>Agaricomycetes</taxon>
        <taxon>Agaricomycetidae</taxon>
        <taxon>Boletales</taxon>
        <taxon>Sclerodermatineae</taxon>
        <taxon>Sclerodermataceae</taxon>
        <taxon>Scleroderma</taxon>
    </lineage>
</organism>
<comment type="similarity">
    <text evidence="3">Belongs to the peroxisomal targeting signal receptor family.</text>
</comment>
<dbReference type="GO" id="GO:0005052">
    <property type="term" value="F:peroxisome matrix targeting signal-1 binding"/>
    <property type="evidence" value="ECO:0007669"/>
    <property type="project" value="TreeGrafter"/>
</dbReference>
<feature type="repeat" description="TPR" evidence="8">
    <location>
        <begin position="135"/>
        <end position="168"/>
    </location>
</feature>
<keyword evidence="4" id="KW-0963">Cytoplasm</keyword>
<dbReference type="InterPro" id="IPR024111">
    <property type="entry name" value="PEX5/PEX5L"/>
</dbReference>
<sequence length="302" mass="33656">MATNTPRYGAQNILELEAATQQDPYNANTWYELGVRQQSSERESKAIQALRRCLAIDPSYLPAWLALGVSYTNESNRTGTYNAVREWVTRHPDPRYIKIVKERAGGALESGEPKKLVEILIEMARTPGEAQQVDADVQIVLAVLLNAMEDYPRALDCFLTALAIRPDDWLLYNRTGATMANNGRAEEALAYYYRALELNPGYIRGRYNLGISCVNLRRYEEAATHILDALVLQDSEGGDAVDEIVEGSGNRRGVTSSALWDSLRTACLNLARADLASMCDRRDLDGFRNIFNAGISLQQMQG</sequence>
<evidence type="ECO:0000256" key="8">
    <source>
        <dbReference type="PROSITE-ProRule" id="PRU00339"/>
    </source>
</evidence>
<dbReference type="PANTHER" id="PTHR10130:SF0">
    <property type="entry name" value="GH08708P"/>
    <property type="match status" value="1"/>
</dbReference>
<dbReference type="SMART" id="SM00028">
    <property type="entry name" value="TPR"/>
    <property type="match status" value="4"/>
</dbReference>
<evidence type="ECO:0000256" key="6">
    <source>
        <dbReference type="ARBA" id="ARBA00022803"/>
    </source>
</evidence>
<evidence type="ECO:0000256" key="2">
    <source>
        <dbReference type="ARBA" id="ARBA00004496"/>
    </source>
</evidence>
<evidence type="ECO:0000256" key="4">
    <source>
        <dbReference type="ARBA" id="ARBA00022490"/>
    </source>
</evidence>
<dbReference type="Pfam" id="PF13181">
    <property type="entry name" value="TPR_8"/>
    <property type="match status" value="1"/>
</dbReference>
<dbReference type="Gene3D" id="1.25.40.10">
    <property type="entry name" value="Tetratricopeptide repeat domain"/>
    <property type="match status" value="1"/>
</dbReference>
<evidence type="ECO:0000256" key="3">
    <source>
        <dbReference type="ARBA" id="ARBA00005348"/>
    </source>
</evidence>
<feature type="repeat" description="TPR" evidence="8">
    <location>
        <begin position="27"/>
        <end position="60"/>
    </location>
</feature>
<feature type="repeat" description="TPR" evidence="8">
    <location>
        <begin position="169"/>
        <end position="202"/>
    </location>
</feature>
<dbReference type="PROSITE" id="PS50005">
    <property type="entry name" value="TPR"/>
    <property type="match status" value="3"/>
</dbReference>
<dbReference type="Pfam" id="PF13432">
    <property type="entry name" value="TPR_16"/>
    <property type="match status" value="1"/>
</dbReference>
<keyword evidence="5" id="KW-0677">Repeat</keyword>
<protein>
    <submittedName>
        <fullName evidence="9">Uncharacterized protein</fullName>
    </submittedName>
</protein>
<evidence type="ECO:0000256" key="1">
    <source>
        <dbReference type="ARBA" id="ARBA00004275"/>
    </source>
</evidence>
<comment type="subcellular location">
    <subcellularLocation>
        <location evidence="2">Cytoplasm</location>
    </subcellularLocation>
    <subcellularLocation>
        <location evidence="1">Peroxisome</location>
    </subcellularLocation>
</comment>
<keyword evidence="10" id="KW-1185">Reference proteome</keyword>